<feature type="compositionally biased region" description="Polar residues" evidence="4">
    <location>
        <begin position="21"/>
        <end position="39"/>
    </location>
</feature>
<dbReference type="PANTHER" id="PTHR24126:SF14">
    <property type="entry name" value="ANK_REP_REGION DOMAIN-CONTAINING PROTEIN"/>
    <property type="match status" value="1"/>
</dbReference>
<name>A0A9P9AMU2_9HYPO</name>
<keyword evidence="2 3" id="KW-0040">ANK repeat</keyword>
<dbReference type="Proteomes" id="UP000777438">
    <property type="component" value="Unassembled WGS sequence"/>
</dbReference>
<feature type="compositionally biased region" description="Basic and acidic residues" evidence="4">
    <location>
        <begin position="82"/>
        <end position="102"/>
    </location>
</feature>
<reference evidence="5 6" key="1">
    <citation type="journal article" date="2021" name="Nat. Commun.">
        <title>Genetic determinants of endophytism in the Arabidopsis root mycobiome.</title>
        <authorList>
            <person name="Mesny F."/>
            <person name="Miyauchi S."/>
            <person name="Thiergart T."/>
            <person name="Pickel B."/>
            <person name="Atanasova L."/>
            <person name="Karlsson M."/>
            <person name="Huettel B."/>
            <person name="Barry K.W."/>
            <person name="Haridas S."/>
            <person name="Chen C."/>
            <person name="Bauer D."/>
            <person name="Andreopoulos W."/>
            <person name="Pangilinan J."/>
            <person name="LaButti K."/>
            <person name="Riley R."/>
            <person name="Lipzen A."/>
            <person name="Clum A."/>
            <person name="Drula E."/>
            <person name="Henrissat B."/>
            <person name="Kohler A."/>
            <person name="Grigoriev I.V."/>
            <person name="Martin F.M."/>
            <person name="Hacquard S."/>
        </authorList>
    </citation>
    <scope>NUCLEOTIDE SEQUENCE [LARGE SCALE GENOMIC DNA]</scope>
    <source>
        <strain evidence="5 6">MPI-CAGE-CH-0241</strain>
    </source>
</reference>
<evidence type="ECO:0000256" key="1">
    <source>
        <dbReference type="ARBA" id="ARBA00022737"/>
    </source>
</evidence>
<evidence type="ECO:0000313" key="6">
    <source>
        <dbReference type="Proteomes" id="UP000777438"/>
    </source>
</evidence>
<dbReference type="AlphaFoldDB" id="A0A9P9AMU2"/>
<dbReference type="PROSITE" id="PS50297">
    <property type="entry name" value="ANK_REP_REGION"/>
    <property type="match status" value="1"/>
</dbReference>
<feature type="repeat" description="ANK" evidence="3">
    <location>
        <begin position="603"/>
        <end position="643"/>
    </location>
</feature>
<comment type="caution">
    <text evidence="5">The sequence shown here is derived from an EMBL/GenBank/DDBJ whole genome shotgun (WGS) entry which is preliminary data.</text>
</comment>
<evidence type="ECO:0000256" key="3">
    <source>
        <dbReference type="PROSITE-ProRule" id="PRU00023"/>
    </source>
</evidence>
<dbReference type="InterPro" id="IPR036770">
    <property type="entry name" value="Ankyrin_rpt-contain_sf"/>
</dbReference>
<feature type="compositionally biased region" description="Low complexity" evidence="4">
    <location>
        <begin position="104"/>
        <end position="118"/>
    </location>
</feature>
<evidence type="ECO:0000256" key="4">
    <source>
        <dbReference type="SAM" id="MobiDB-lite"/>
    </source>
</evidence>
<dbReference type="OrthoDB" id="194358at2759"/>
<keyword evidence="6" id="KW-1185">Reference proteome</keyword>
<dbReference type="SUPFAM" id="SSF48403">
    <property type="entry name" value="Ankyrin repeat"/>
    <property type="match status" value="1"/>
</dbReference>
<keyword evidence="1" id="KW-0677">Repeat</keyword>
<feature type="repeat" description="ANK" evidence="3">
    <location>
        <begin position="644"/>
        <end position="676"/>
    </location>
</feature>
<sequence>MNRGGACSPSGSRMSPAVSPAGSNNTATGRPPLWTNSSQRKVSRLYLYTTLPIKKIIEVVHARSPDTAPGKESAHKKLNALLDKEPRWLHPRTESDMTRRLNELSLSPTRSSSRSSSPQPHAASVSPGHLNPDPNSWTKREAGTSPTCLEVPAFHQFPSPQYAPAPAPAFDPSPVNEPARPERQLSNDHHHEPFAEFLRRTTCMSNSTQGTQRTTGSLHRILSDYPIPYIHTVKRLVKRYTAPLNNQAECLSPASGMNINQVWLNNGHASLEFPGMPYFLPGDALDLERLRVRIQQCPSDRHTSILHAKEVCLCLSHQHIVNSSILGSVLARYSNGFWQSRFRPSDLELRDDFGNNLLHQIAKCHGFDITQRLVVSGQFNDMLNARNTAGQTYLHVLSPAGAESRDEQKVLLEASAAWGCDIFARDFYGRTIFHLFPSLLDHPYDLDRDFPGWRDRLTRDAFNTLPVFQPHTGMYHVPVDEMDVDPLPIPAPDPRDPVLNGDQSAYAAEQATLLAIVRNAQENPKLQHTDGGNGLHCLAAVTLSKSSLFKMLGLNQPSSAGPQSSKDKEPKNLDSSSERMAFRLHEMKALLEAGVDPNHYDSNGYTPLMMFAAKLPEEGDYKTGPDILRALIHKGANVHARNRRGETALHIAVRCGRKLAMRTLVEEGANVHVRDSEGRSLLDVTDVEMKCSPLSPAQYAHLEACRAWLSGKGMAVQSPTILQEWRVPPRRFG</sequence>
<feature type="region of interest" description="Disordered" evidence="4">
    <location>
        <begin position="1"/>
        <end position="39"/>
    </location>
</feature>
<evidence type="ECO:0000313" key="5">
    <source>
        <dbReference type="EMBL" id="KAH6885733.1"/>
    </source>
</evidence>
<feature type="compositionally biased region" description="Polar residues" evidence="4">
    <location>
        <begin position="555"/>
        <end position="564"/>
    </location>
</feature>
<dbReference type="Pfam" id="PF12796">
    <property type="entry name" value="Ank_2"/>
    <property type="match status" value="1"/>
</dbReference>
<dbReference type="SMART" id="SM00248">
    <property type="entry name" value="ANK"/>
    <property type="match status" value="2"/>
</dbReference>
<dbReference type="PROSITE" id="PS50088">
    <property type="entry name" value="ANK_REPEAT"/>
    <property type="match status" value="2"/>
</dbReference>
<dbReference type="Gene3D" id="1.25.40.20">
    <property type="entry name" value="Ankyrin repeat-containing domain"/>
    <property type="match status" value="2"/>
</dbReference>
<dbReference type="InterPro" id="IPR002110">
    <property type="entry name" value="Ankyrin_rpt"/>
</dbReference>
<feature type="region of interest" description="Disordered" evidence="4">
    <location>
        <begin position="157"/>
        <end position="187"/>
    </location>
</feature>
<proteinExistence type="predicted"/>
<feature type="compositionally biased region" description="Pro residues" evidence="4">
    <location>
        <begin position="161"/>
        <end position="171"/>
    </location>
</feature>
<dbReference type="PANTHER" id="PTHR24126">
    <property type="entry name" value="ANKYRIN REPEAT, PH AND SEC7 DOMAIN CONTAINING PROTEIN SECG-RELATED"/>
    <property type="match status" value="1"/>
</dbReference>
<organism evidence="5 6">
    <name type="scientific">Thelonectria olida</name>
    <dbReference type="NCBI Taxonomy" id="1576542"/>
    <lineage>
        <taxon>Eukaryota</taxon>
        <taxon>Fungi</taxon>
        <taxon>Dikarya</taxon>
        <taxon>Ascomycota</taxon>
        <taxon>Pezizomycotina</taxon>
        <taxon>Sordariomycetes</taxon>
        <taxon>Hypocreomycetidae</taxon>
        <taxon>Hypocreales</taxon>
        <taxon>Nectriaceae</taxon>
        <taxon>Thelonectria</taxon>
    </lineage>
</organism>
<gene>
    <name evidence="5" type="ORF">B0T10DRAFT_491439</name>
</gene>
<dbReference type="EMBL" id="JAGPYM010000017">
    <property type="protein sequence ID" value="KAH6885733.1"/>
    <property type="molecule type" value="Genomic_DNA"/>
</dbReference>
<accession>A0A9P9AMU2</accession>
<evidence type="ECO:0000256" key="2">
    <source>
        <dbReference type="ARBA" id="ARBA00023043"/>
    </source>
</evidence>
<feature type="compositionally biased region" description="Basic and acidic residues" evidence="4">
    <location>
        <begin position="565"/>
        <end position="576"/>
    </location>
</feature>
<feature type="region of interest" description="Disordered" evidence="4">
    <location>
        <begin position="64"/>
        <end position="143"/>
    </location>
</feature>
<protein>
    <submittedName>
        <fullName evidence="5">Uncharacterized protein</fullName>
    </submittedName>
</protein>
<feature type="region of interest" description="Disordered" evidence="4">
    <location>
        <begin position="554"/>
        <end position="576"/>
    </location>
</feature>